<dbReference type="PIRSF" id="PIRSF006648">
    <property type="entry name" value="DrrB"/>
    <property type="match status" value="1"/>
</dbReference>
<feature type="transmembrane region" description="Helical" evidence="11">
    <location>
        <begin position="232"/>
        <end position="250"/>
    </location>
</feature>
<dbReference type="Pfam" id="PF01061">
    <property type="entry name" value="ABC2_membrane"/>
    <property type="match status" value="1"/>
</dbReference>
<proteinExistence type="inferred from homology"/>
<keyword evidence="7" id="KW-0972">Capsule biogenesis/degradation</keyword>
<evidence type="ECO:0000256" key="5">
    <source>
        <dbReference type="ARBA" id="ARBA00022597"/>
    </source>
</evidence>
<dbReference type="InterPro" id="IPR047817">
    <property type="entry name" value="ABC2_TM_bact-type"/>
</dbReference>
<evidence type="ECO:0000256" key="11">
    <source>
        <dbReference type="RuleBase" id="RU361157"/>
    </source>
</evidence>
<dbReference type="GO" id="GO:0015920">
    <property type="term" value="P:lipopolysaccharide transport"/>
    <property type="evidence" value="ECO:0007669"/>
    <property type="project" value="TreeGrafter"/>
</dbReference>
<feature type="transmembrane region" description="Helical" evidence="11">
    <location>
        <begin position="66"/>
        <end position="86"/>
    </location>
</feature>
<organism evidence="13 14">
    <name type="scientific">Aeromonas hydrophila</name>
    <dbReference type="NCBI Taxonomy" id="644"/>
    <lineage>
        <taxon>Bacteria</taxon>
        <taxon>Pseudomonadati</taxon>
        <taxon>Pseudomonadota</taxon>
        <taxon>Gammaproteobacteria</taxon>
        <taxon>Aeromonadales</taxon>
        <taxon>Aeromonadaceae</taxon>
        <taxon>Aeromonas</taxon>
    </lineage>
</organism>
<comment type="subcellular location">
    <subcellularLocation>
        <location evidence="11">Cell inner membrane</location>
        <topology evidence="11">Multi-pass membrane protein</topology>
    </subcellularLocation>
    <subcellularLocation>
        <location evidence="1">Cell membrane</location>
        <topology evidence="1">Multi-pass membrane protein</topology>
    </subcellularLocation>
</comment>
<evidence type="ECO:0000256" key="4">
    <source>
        <dbReference type="ARBA" id="ARBA00022475"/>
    </source>
</evidence>
<keyword evidence="5" id="KW-0762">Sugar transport</keyword>
<dbReference type="AlphaFoldDB" id="A0AAX3NZV2"/>
<evidence type="ECO:0000256" key="2">
    <source>
        <dbReference type="ARBA" id="ARBA00007783"/>
    </source>
</evidence>
<evidence type="ECO:0000313" key="13">
    <source>
        <dbReference type="EMBL" id="WEE24657.1"/>
    </source>
</evidence>
<evidence type="ECO:0000256" key="8">
    <source>
        <dbReference type="ARBA" id="ARBA00022989"/>
    </source>
</evidence>
<evidence type="ECO:0000313" key="14">
    <source>
        <dbReference type="Proteomes" id="UP001214666"/>
    </source>
</evidence>
<sequence length="261" mass="29532">MNVKVINAHWQLLYQMAKREIKSRYRGSIFGVTWTFLNPLIMLAVYNFVFSVVFKAKWGGGEDTNFAVMMFSGMIIHALFCEVMLLSTNSIVGNANYVKKVIFPLEILTLVITLSALFNFLISFFVLVSMVLLFGGHITLSILWLPIVIMPLMMLSIGIGWVVSALGVFIRDISQFMGVITSLLLFLSPVFFSITSIPENFRNFIEYNPLTLIIGEFRKILITGGSPDLVSLFKYFLCSLVFALLAFILFRKLRKGFADVL</sequence>
<reference evidence="13" key="1">
    <citation type="submission" date="2023-02" db="EMBL/GenBank/DDBJ databases">
        <title>The sequence of Aeromonas hydrophila K533.</title>
        <authorList>
            <person name="Luo X."/>
        </authorList>
    </citation>
    <scope>NUCLEOTIDE SEQUENCE</scope>
    <source>
        <strain evidence="13">K533</strain>
    </source>
</reference>
<keyword evidence="10 11" id="KW-0472">Membrane</keyword>
<name>A0AAX3NZV2_AERHY</name>
<dbReference type="GO" id="GO:0140359">
    <property type="term" value="F:ABC-type transporter activity"/>
    <property type="evidence" value="ECO:0007669"/>
    <property type="project" value="InterPro"/>
</dbReference>
<protein>
    <recommendedName>
        <fullName evidence="11">Transport permease protein</fullName>
    </recommendedName>
</protein>
<dbReference type="InterPro" id="IPR013525">
    <property type="entry name" value="ABC2_TM"/>
</dbReference>
<keyword evidence="4 11" id="KW-1003">Cell membrane</keyword>
<dbReference type="PROSITE" id="PS51012">
    <property type="entry name" value="ABC_TM2"/>
    <property type="match status" value="1"/>
</dbReference>
<dbReference type="PANTHER" id="PTHR30413:SF10">
    <property type="entry name" value="CAPSULE POLYSACCHARIDE EXPORT INNER-MEMBRANE PROTEIN CTRC"/>
    <property type="match status" value="1"/>
</dbReference>
<evidence type="ECO:0000256" key="7">
    <source>
        <dbReference type="ARBA" id="ARBA00022903"/>
    </source>
</evidence>
<accession>A0AAX3NZV2</accession>
<keyword evidence="8 11" id="KW-1133">Transmembrane helix</keyword>
<evidence type="ECO:0000256" key="1">
    <source>
        <dbReference type="ARBA" id="ARBA00004651"/>
    </source>
</evidence>
<dbReference type="Proteomes" id="UP001214666">
    <property type="component" value="Chromosome"/>
</dbReference>
<keyword evidence="9" id="KW-0625">Polysaccharide transport</keyword>
<dbReference type="RefSeq" id="WP_275115488.1">
    <property type="nucleotide sequence ID" value="NZ_CP118942.1"/>
</dbReference>
<dbReference type="InterPro" id="IPR000412">
    <property type="entry name" value="ABC_2_transport"/>
</dbReference>
<evidence type="ECO:0000256" key="3">
    <source>
        <dbReference type="ARBA" id="ARBA00022448"/>
    </source>
</evidence>
<comment type="similarity">
    <text evidence="2 11">Belongs to the ABC-2 integral membrane protein family.</text>
</comment>
<feature type="transmembrane region" description="Helical" evidence="11">
    <location>
        <begin position="107"/>
        <end position="136"/>
    </location>
</feature>
<gene>
    <name evidence="13" type="ORF">PY771_13300</name>
</gene>
<dbReference type="PANTHER" id="PTHR30413">
    <property type="entry name" value="INNER MEMBRANE TRANSPORT PERMEASE"/>
    <property type="match status" value="1"/>
</dbReference>
<evidence type="ECO:0000259" key="12">
    <source>
        <dbReference type="PROSITE" id="PS51012"/>
    </source>
</evidence>
<evidence type="ECO:0000256" key="9">
    <source>
        <dbReference type="ARBA" id="ARBA00023047"/>
    </source>
</evidence>
<evidence type="ECO:0000256" key="10">
    <source>
        <dbReference type="ARBA" id="ARBA00023136"/>
    </source>
</evidence>
<dbReference type="GO" id="GO:0015774">
    <property type="term" value="P:polysaccharide transport"/>
    <property type="evidence" value="ECO:0007669"/>
    <property type="project" value="UniProtKB-KW"/>
</dbReference>
<feature type="domain" description="ABC transmembrane type-2" evidence="12">
    <location>
        <begin position="30"/>
        <end position="253"/>
    </location>
</feature>
<feature type="transmembrane region" description="Helical" evidence="11">
    <location>
        <begin position="29"/>
        <end position="54"/>
    </location>
</feature>
<dbReference type="GO" id="GO:0043190">
    <property type="term" value="C:ATP-binding cassette (ABC) transporter complex"/>
    <property type="evidence" value="ECO:0007669"/>
    <property type="project" value="InterPro"/>
</dbReference>
<feature type="transmembrane region" description="Helical" evidence="11">
    <location>
        <begin position="142"/>
        <end position="169"/>
    </location>
</feature>
<evidence type="ECO:0000256" key="6">
    <source>
        <dbReference type="ARBA" id="ARBA00022692"/>
    </source>
</evidence>
<feature type="transmembrane region" description="Helical" evidence="11">
    <location>
        <begin position="176"/>
        <end position="197"/>
    </location>
</feature>
<dbReference type="EMBL" id="CP118942">
    <property type="protein sequence ID" value="WEE24657.1"/>
    <property type="molecule type" value="Genomic_DNA"/>
</dbReference>
<dbReference type="PRINTS" id="PR00164">
    <property type="entry name" value="ABC2TRNSPORT"/>
</dbReference>
<keyword evidence="6 11" id="KW-0812">Transmembrane</keyword>
<keyword evidence="3 11" id="KW-0813">Transport</keyword>